<accession>A0ABV6X3F7</accession>
<feature type="region of interest" description="Disordered" evidence="1">
    <location>
        <begin position="1"/>
        <end position="26"/>
    </location>
</feature>
<name>A0ABV6X3F7_9ACTN</name>
<protein>
    <submittedName>
        <fullName evidence="2">Uncharacterized protein</fullName>
    </submittedName>
</protein>
<dbReference type="Proteomes" id="UP001592530">
    <property type="component" value="Unassembled WGS sequence"/>
</dbReference>
<evidence type="ECO:0000313" key="2">
    <source>
        <dbReference type="EMBL" id="MFC1432389.1"/>
    </source>
</evidence>
<sequence>MGRQKQNKPRRGRQPGAEGGQAAGSKRRRMLDIAAMLDLPASIADGSGGGLVVEVAAGGFPGDGFATGERPAYVRLADGSVKLLPEGLRAWARGVVEEELELRASGGGTMFPRRIEFGTSDGTQYARYVEPV</sequence>
<feature type="compositionally biased region" description="Basic residues" evidence="1">
    <location>
        <begin position="1"/>
        <end position="13"/>
    </location>
</feature>
<evidence type="ECO:0000313" key="3">
    <source>
        <dbReference type="Proteomes" id="UP001592530"/>
    </source>
</evidence>
<proteinExistence type="predicted"/>
<comment type="caution">
    <text evidence="2">The sequence shown here is derived from an EMBL/GenBank/DDBJ whole genome shotgun (WGS) entry which is preliminary data.</text>
</comment>
<gene>
    <name evidence="2" type="ORF">ACEZDB_17205</name>
</gene>
<evidence type="ECO:0000256" key="1">
    <source>
        <dbReference type="SAM" id="MobiDB-lite"/>
    </source>
</evidence>
<dbReference type="EMBL" id="JBHEZY010000006">
    <property type="protein sequence ID" value="MFC1432389.1"/>
    <property type="molecule type" value="Genomic_DNA"/>
</dbReference>
<reference evidence="2 3" key="1">
    <citation type="submission" date="2024-09" db="EMBL/GenBank/DDBJ databases">
        <authorList>
            <person name="Lee S.D."/>
        </authorList>
    </citation>
    <scope>NUCLEOTIDE SEQUENCE [LARGE SCALE GENOMIC DNA]</scope>
    <source>
        <strain evidence="2 3">N1-3</strain>
    </source>
</reference>
<organism evidence="2 3">
    <name type="scientific">Streptacidiphilus alkalitolerans</name>
    <dbReference type="NCBI Taxonomy" id="3342712"/>
    <lineage>
        <taxon>Bacteria</taxon>
        <taxon>Bacillati</taxon>
        <taxon>Actinomycetota</taxon>
        <taxon>Actinomycetes</taxon>
        <taxon>Kitasatosporales</taxon>
        <taxon>Streptomycetaceae</taxon>
        <taxon>Streptacidiphilus</taxon>
    </lineage>
</organism>
<dbReference type="RefSeq" id="WP_380554170.1">
    <property type="nucleotide sequence ID" value="NZ_JBHEZY010000006.1"/>
</dbReference>